<dbReference type="Pfam" id="PF20431">
    <property type="entry name" value="E_motif"/>
    <property type="match status" value="1"/>
</dbReference>
<gene>
    <name evidence="3" type="ORF">L1049_008629</name>
</gene>
<dbReference type="Pfam" id="PF01535">
    <property type="entry name" value="PPR"/>
    <property type="match status" value="4"/>
</dbReference>
<feature type="repeat" description="PPR" evidence="2">
    <location>
        <begin position="186"/>
        <end position="220"/>
    </location>
</feature>
<evidence type="ECO:0000313" key="4">
    <source>
        <dbReference type="Proteomes" id="UP001415857"/>
    </source>
</evidence>
<dbReference type="GO" id="GO:0003723">
    <property type="term" value="F:RNA binding"/>
    <property type="evidence" value="ECO:0007669"/>
    <property type="project" value="InterPro"/>
</dbReference>
<protein>
    <recommendedName>
        <fullName evidence="5">Pentatricopeptide repeat-containing protein</fullName>
    </recommendedName>
</protein>
<accession>A0AAP0S6T5</accession>
<dbReference type="PROSITE" id="PS51375">
    <property type="entry name" value="PPR"/>
    <property type="match status" value="4"/>
</dbReference>
<dbReference type="Gene3D" id="1.25.40.10">
    <property type="entry name" value="Tetratricopeptide repeat domain"/>
    <property type="match status" value="5"/>
</dbReference>
<dbReference type="Pfam" id="PF13041">
    <property type="entry name" value="PPR_2"/>
    <property type="match status" value="3"/>
</dbReference>
<proteinExistence type="predicted"/>
<dbReference type="GO" id="GO:0009451">
    <property type="term" value="P:RNA modification"/>
    <property type="evidence" value="ECO:0007669"/>
    <property type="project" value="InterPro"/>
</dbReference>
<feature type="repeat" description="PPR" evidence="2">
    <location>
        <begin position="389"/>
        <end position="423"/>
    </location>
</feature>
<dbReference type="FunFam" id="1.25.40.10:FF:001093">
    <property type="entry name" value="Pentatricopeptide repeat-containing protein At2g34400"/>
    <property type="match status" value="1"/>
</dbReference>
<dbReference type="FunFam" id="1.25.40.10:FF:000196">
    <property type="entry name" value="Pentatricopeptide repeat-containing protein At4g14850"/>
    <property type="match status" value="1"/>
</dbReference>
<feature type="repeat" description="PPR" evidence="2">
    <location>
        <begin position="358"/>
        <end position="388"/>
    </location>
</feature>
<dbReference type="InterPro" id="IPR046960">
    <property type="entry name" value="PPR_At4g14850-like_plant"/>
</dbReference>
<sequence length="580" mass="64631">MGRLDHALKLTFSNPTHLDSSLYSKILQLCIDTKAQKEGHLIHNQLITYGFASNLYLNTKLIIFYVKLGDVVSARKVFDRMPDRSVVSWTAMVSGYSQNGLSDKALMVFSAMHRAGVKANQFTYGSALRACTRMGCLERGLQIQGCIQKGRFFVNLFVQSALVDLHSKCGEMGDAFYLFEMIPERDVVSWNAMIGGYAAQGFADDSFRMFRSMLREGMVPDFFTLGNVLRAASGGSNIIKVNQIHGIITQLGFGSYDVVAGSLIDAYAKCGSMRSANRLYSCMLQKDIVSCTALITGYAREGNCSRDALNLFIDIHRLHMGMDDVIFCSMFNICANIASISFGKQIHALAIKYQTYYDVAMGNALIDMYAKSGEIEDANLAFDEMEERNVISWTSLITGYAKHGYAHKAFALYQMMERKGFKPNDVTFLSLLFACSHAGLTCEGWECFNSMVNKYNIMPRAEHYSCMVDLFARGGQLEEAYDLICKMNIKPHASLWGAILGACSIYGNTSLGEVAAKHLFSLNPENPVNYIALSSIYSAAGLWDDALKTRKLMEERNLKKNPGYSFYQSTKKRIPLLQAS</sequence>
<evidence type="ECO:0000256" key="1">
    <source>
        <dbReference type="ARBA" id="ARBA00022737"/>
    </source>
</evidence>
<evidence type="ECO:0000313" key="3">
    <source>
        <dbReference type="EMBL" id="KAK9290459.1"/>
    </source>
</evidence>
<organism evidence="3 4">
    <name type="scientific">Liquidambar formosana</name>
    <name type="common">Formosan gum</name>
    <dbReference type="NCBI Taxonomy" id="63359"/>
    <lineage>
        <taxon>Eukaryota</taxon>
        <taxon>Viridiplantae</taxon>
        <taxon>Streptophyta</taxon>
        <taxon>Embryophyta</taxon>
        <taxon>Tracheophyta</taxon>
        <taxon>Spermatophyta</taxon>
        <taxon>Magnoliopsida</taxon>
        <taxon>eudicotyledons</taxon>
        <taxon>Gunneridae</taxon>
        <taxon>Pentapetalae</taxon>
        <taxon>Saxifragales</taxon>
        <taxon>Altingiaceae</taxon>
        <taxon>Liquidambar</taxon>
    </lineage>
</organism>
<dbReference type="EMBL" id="JBBPBK010000002">
    <property type="protein sequence ID" value="KAK9290459.1"/>
    <property type="molecule type" value="Genomic_DNA"/>
</dbReference>
<feature type="repeat" description="PPR" evidence="2">
    <location>
        <begin position="85"/>
        <end position="119"/>
    </location>
</feature>
<dbReference type="InterPro" id="IPR046848">
    <property type="entry name" value="E_motif"/>
</dbReference>
<name>A0AAP0S6T5_LIQFO</name>
<comment type="caution">
    <text evidence="3">The sequence shown here is derived from an EMBL/GenBank/DDBJ whole genome shotgun (WGS) entry which is preliminary data.</text>
</comment>
<dbReference type="InterPro" id="IPR011990">
    <property type="entry name" value="TPR-like_helical_dom_sf"/>
</dbReference>
<keyword evidence="4" id="KW-1185">Reference proteome</keyword>
<dbReference type="PANTHER" id="PTHR24015:SF1935">
    <property type="entry name" value="TETRATRICOPEPTIDE REPEAT (TPR)-LIKE SUPERFAMILY PROTEIN"/>
    <property type="match status" value="1"/>
</dbReference>
<reference evidence="3 4" key="1">
    <citation type="journal article" date="2024" name="Plant J.">
        <title>Genome sequences and population genomics reveal climatic adaptation and genomic divergence between two closely related sweetgum species.</title>
        <authorList>
            <person name="Xu W.Q."/>
            <person name="Ren C.Q."/>
            <person name="Zhang X.Y."/>
            <person name="Comes H.P."/>
            <person name="Liu X.H."/>
            <person name="Li Y.G."/>
            <person name="Kettle C.J."/>
            <person name="Jalonen R."/>
            <person name="Gaisberger H."/>
            <person name="Ma Y.Z."/>
            <person name="Qiu Y.X."/>
        </authorList>
    </citation>
    <scope>NUCLEOTIDE SEQUENCE [LARGE SCALE GENOMIC DNA]</scope>
    <source>
        <strain evidence="3">Hangzhou</strain>
    </source>
</reference>
<keyword evidence="1" id="KW-0677">Repeat</keyword>
<dbReference type="PANTHER" id="PTHR24015">
    <property type="entry name" value="OS07G0578800 PROTEIN-RELATED"/>
    <property type="match status" value="1"/>
</dbReference>
<evidence type="ECO:0008006" key="5">
    <source>
        <dbReference type="Google" id="ProtNLM"/>
    </source>
</evidence>
<dbReference type="Proteomes" id="UP001415857">
    <property type="component" value="Unassembled WGS sequence"/>
</dbReference>
<dbReference type="InterPro" id="IPR002885">
    <property type="entry name" value="PPR_rpt"/>
</dbReference>
<dbReference type="NCBIfam" id="TIGR00756">
    <property type="entry name" value="PPR"/>
    <property type="match status" value="4"/>
</dbReference>
<dbReference type="FunFam" id="1.25.40.10:FF:000285">
    <property type="entry name" value="Pentatricopeptide repeat-containing protein, chloroplastic"/>
    <property type="match status" value="1"/>
</dbReference>
<dbReference type="AlphaFoldDB" id="A0AAP0S6T5"/>
<evidence type="ECO:0000256" key="2">
    <source>
        <dbReference type="PROSITE-ProRule" id="PRU00708"/>
    </source>
</evidence>